<dbReference type="EMBL" id="CP034951">
    <property type="protein sequence ID" value="QAA81964.1"/>
    <property type="molecule type" value="Genomic_DNA"/>
</dbReference>
<name>A0A410G3W5_9FLAO</name>
<dbReference type="EMBL" id="CP034951">
    <property type="protein sequence ID" value="QAA81956.1"/>
    <property type="molecule type" value="Genomic_DNA"/>
</dbReference>
<evidence type="ECO:0000313" key="2">
    <source>
        <dbReference type="EMBL" id="QAA81964.1"/>
    </source>
</evidence>
<dbReference type="AlphaFoldDB" id="A0A410G3W5"/>
<accession>A0A410G3W5</accession>
<proteinExistence type="predicted"/>
<evidence type="ECO:0000313" key="1">
    <source>
        <dbReference type="EMBL" id="QAA81956.1"/>
    </source>
</evidence>
<keyword evidence="3" id="KW-1185">Reference proteome</keyword>
<dbReference type="RefSeq" id="WP_128250337.1">
    <property type="nucleotide sequence ID" value="NZ_CP034951.1"/>
</dbReference>
<gene>
    <name evidence="1" type="ORF">EI546_09575</name>
    <name evidence="2" type="ORF">EI546_09620</name>
</gene>
<dbReference type="KEGG" id="aev:EI546_09620"/>
<protein>
    <submittedName>
        <fullName evidence="2">Uncharacterized protein</fullName>
    </submittedName>
</protein>
<sequence length="212" mass="25223">MLDEYKEYDLSFIEVILENLKRKVDIKLESDDFNYMKDKSYTTDYIKYIVPGGVDIEKLITILKLLNEKPYLLLQLPLDKTTLEYTSKGEGFNELVEKLDRYTASEMVDNKSFFIKKMINKENSSFPLLFKSDNSLKDFFTKKSEEIEHYFISNVLLFPINMSWFMYFDYDLGAIHFTYKNDVMDKIKNNRELKNLTFSDDEIDQLIVEANE</sequence>
<evidence type="ECO:0000313" key="3">
    <source>
        <dbReference type="Proteomes" id="UP000285517"/>
    </source>
</evidence>
<dbReference type="OrthoDB" id="766804at2"/>
<reference evidence="2 3" key="1">
    <citation type="submission" date="2019-01" db="EMBL/GenBank/DDBJ databases">
        <title>Complete genome sequencing of Aequorivita sp. H23M31.</title>
        <authorList>
            <person name="Bae J.-W."/>
        </authorList>
    </citation>
    <scope>NUCLEOTIDE SEQUENCE [LARGE SCALE GENOMIC DNA]</scope>
    <source>
        <strain evidence="2 3">H23M31</strain>
    </source>
</reference>
<dbReference type="Proteomes" id="UP000285517">
    <property type="component" value="Chromosome"/>
</dbReference>
<dbReference type="KEGG" id="aev:EI546_09575"/>
<organism evidence="2 3">
    <name type="scientific">Aequorivita ciconiae</name>
    <dbReference type="NCBI Taxonomy" id="2494375"/>
    <lineage>
        <taxon>Bacteria</taxon>
        <taxon>Pseudomonadati</taxon>
        <taxon>Bacteroidota</taxon>
        <taxon>Flavobacteriia</taxon>
        <taxon>Flavobacteriales</taxon>
        <taxon>Flavobacteriaceae</taxon>
        <taxon>Aequorivita</taxon>
    </lineage>
</organism>